<sequence>MSEQDNTNAGRKPDFAAYNVRESKDGKGYWNKVGAAWKHRDGKGFDIDLDSVPVNGRVTLRELRDERMQSHEQQQSDSQKPSQDRSPRRGHTR</sequence>
<protein>
    <recommendedName>
        <fullName evidence="3">DUF736 domain-containing protein</fullName>
    </recommendedName>
</protein>
<dbReference type="EMBL" id="UOFK01000076">
    <property type="protein sequence ID" value="VAW75396.1"/>
    <property type="molecule type" value="Genomic_DNA"/>
</dbReference>
<evidence type="ECO:0000256" key="1">
    <source>
        <dbReference type="SAM" id="MobiDB-lite"/>
    </source>
</evidence>
<reference evidence="2" key="1">
    <citation type="submission" date="2018-06" db="EMBL/GenBank/DDBJ databases">
        <authorList>
            <person name="Zhirakovskaya E."/>
        </authorList>
    </citation>
    <scope>NUCLEOTIDE SEQUENCE</scope>
</reference>
<evidence type="ECO:0000313" key="2">
    <source>
        <dbReference type="EMBL" id="VAW75396.1"/>
    </source>
</evidence>
<evidence type="ECO:0008006" key="3">
    <source>
        <dbReference type="Google" id="ProtNLM"/>
    </source>
</evidence>
<feature type="region of interest" description="Disordered" evidence="1">
    <location>
        <begin position="64"/>
        <end position="93"/>
    </location>
</feature>
<gene>
    <name evidence="2" type="ORF">MNBD_GAMMA13-700</name>
</gene>
<proteinExistence type="predicted"/>
<organism evidence="2">
    <name type="scientific">hydrothermal vent metagenome</name>
    <dbReference type="NCBI Taxonomy" id="652676"/>
    <lineage>
        <taxon>unclassified sequences</taxon>
        <taxon>metagenomes</taxon>
        <taxon>ecological metagenomes</taxon>
    </lineage>
</organism>
<name>A0A3B0Z3V6_9ZZZZ</name>
<accession>A0A3B0Z3V6</accession>
<dbReference type="AlphaFoldDB" id="A0A3B0Z3V6"/>